<feature type="domain" description="Choline/carnitine acyltransferase" evidence="9">
    <location>
        <begin position="134"/>
        <end position="361"/>
    </location>
</feature>
<reference evidence="11" key="1">
    <citation type="submission" date="2016-11" db="UniProtKB">
        <authorList>
            <consortium name="WormBaseParasite"/>
        </authorList>
    </citation>
    <scope>IDENTIFICATION</scope>
</reference>
<evidence type="ECO:0000259" key="9">
    <source>
        <dbReference type="Pfam" id="PF00755"/>
    </source>
</evidence>
<evidence type="ECO:0000256" key="4">
    <source>
        <dbReference type="ARBA" id="ARBA00023315"/>
    </source>
</evidence>
<dbReference type="InterPro" id="IPR023213">
    <property type="entry name" value="CAT-like_dom_sf"/>
</dbReference>
<dbReference type="AlphaFoldDB" id="A0A1I7WMC1"/>
<sequence length="604" mass="69455">MGEDSGCCSWYNRSLPKPPVPDLNHTLHRYLEYAGVVAAGQDRSLRATYAAVEQFRSQGERFQKELVQIAVKKKNWINSFWLPEMYLRVRLPLPVNSSPAYVFPQQTFSDMNEWLRYAALLVRGILEFKDKIDREPGIVEDIQIKKPKRNMLNEHVLVMYNNQTFVVHTRLGGNLLPFADIFHQLKEVQHRAKARQRDLVIPVGGASTGDRTTAAEFWLEMNSLEINKKSLEWAKDALFVVCLDEDHEQINMKNTEAALVARGKHLLTGNGKYGFNRWYDATIQLIVSLNGTNGLCIEHSTAEGIVIIHMAESALRFARENWKRKMICREERQICPKSLTWHMSNKALQLLEKQKITFNEYFFHLLKTIIINSQLYYFSKNIYRVFVIGHIRRLVNELDLEVLIFKDFGKDFIKSCGISPDGFVQLALQLAYFKLHGRLVSTYESASLRRYGRGRVDNIRANTQEALEWVTAMKKDSLSRVTAENLTGEGIDNHLCALFVLAREAVRKRELDAMPTLFEDPLWNDLLRFPLSTSQVTTSPDISDTYLCYGAVVRDGYGCSYNIQRDHIVLAPASFCSNPHTNLYGFKKSIYDAMIEMKNLLKTS</sequence>
<dbReference type="GO" id="GO:0043005">
    <property type="term" value="C:neuron projection"/>
    <property type="evidence" value="ECO:0007669"/>
    <property type="project" value="TreeGrafter"/>
</dbReference>
<evidence type="ECO:0000256" key="3">
    <source>
        <dbReference type="ARBA" id="ARBA00022979"/>
    </source>
</evidence>
<evidence type="ECO:0000256" key="6">
    <source>
        <dbReference type="ARBA" id="ARBA00040495"/>
    </source>
</evidence>
<dbReference type="PANTHER" id="PTHR22589:SF14">
    <property type="entry name" value="CHOLINE O-ACETYLTRANSFERASE"/>
    <property type="match status" value="1"/>
</dbReference>
<dbReference type="Gene3D" id="3.30.559.70">
    <property type="entry name" value="Choline/Carnitine o-acyltransferase, domain 2"/>
    <property type="match status" value="3"/>
</dbReference>
<dbReference type="InterPro" id="IPR039551">
    <property type="entry name" value="Cho/carn_acyl_trans"/>
</dbReference>
<keyword evidence="4 8" id="KW-0012">Acyltransferase</keyword>
<dbReference type="Gene3D" id="3.30.559.10">
    <property type="entry name" value="Chloramphenicol acetyltransferase-like domain"/>
    <property type="match status" value="2"/>
</dbReference>
<keyword evidence="2 8" id="KW-0808">Transferase</keyword>
<evidence type="ECO:0000256" key="8">
    <source>
        <dbReference type="RuleBase" id="RU003801"/>
    </source>
</evidence>
<evidence type="ECO:0000256" key="2">
    <source>
        <dbReference type="ARBA" id="ARBA00022679"/>
    </source>
</evidence>
<evidence type="ECO:0000313" key="11">
    <source>
        <dbReference type="WBParaSite" id="Hba_06303"/>
    </source>
</evidence>
<name>A0A1I7WMC1_HETBA</name>
<proteinExistence type="inferred from homology"/>
<dbReference type="GO" id="GO:0007274">
    <property type="term" value="P:neuromuscular synaptic transmission"/>
    <property type="evidence" value="ECO:0007669"/>
    <property type="project" value="TreeGrafter"/>
</dbReference>
<dbReference type="InterPro" id="IPR042231">
    <property type="entry name" value="Cho/carn_acyl_trans_2"/>
</dbReference>
<dbReference type="WBParaSite" id="Hba_06303">
    <property type="protein sequence ID" value="Hba_06303"/>
    <property type="gene ID" value="Hba_06303"/>
</dbReference>
<dbReference type="PANTHER" id="PTHR22589">
    <property type="entry name" value="CARNITINE O-ACYLTRANSFERASE"/>
    <property type="match status" value="1"/>
</dbReference>
<dbReference type="GO" id="GO:0005737">
    <property type="term" value="C:cytoplasm"/>
    <property type="evidence" value="ECO:0007669"/>
    <property type="project" value="TreeGrafter"/>
</dbReference>
<protein>
    <recommendedName>
        <fullName evidence="6">Choline O-acetyltransferase</fullName>
        <ecNumber evidence="5">2.3.1.6</ecNumber>
    </recommendedName>
</protein>
<dbReference type="Proteomes" id="UP000095283">
    <property type="component" value="Unplaced"/>
</dbReference>
<keyword evidence="3" id="KW-0530">Neurotransmitter biosynthesis</keyword>
<dbReference type="GO" id="GO:0008292">
    <property type="term" value="P:acetylcholine biosynthetic process"/>
    <property type="evidence" value="ECO:0007669"/>
    <property type="project" value="TreeGrafter"/>
</dbReference>
<evidence type="ECO:0000313" key="10">
    <source>
        <dbReference type="Proteomes" id="UP000095283"/>
    </source>
</evidence>
<evidence type="ECO:0000256" key="1">
    <source>
        <dbReference type="ARBA" id="ARBA00005232"/>
    </source>
</evidence>
<accession>A0A1I7WMC1</accession>
<feature type="domain" description="Choline/carnitine acyltransferase" evidence="9">
    <location>
        <begin position="390"/>
        <end position="590"/>
    </location>
</feature>
<keyword evidence="10" id="KW-1185">Reference proteome</keyword>
<comment type="similarity">
    <text evidence="1 8">Belongs to the carnitine/choline acetyltransferase family.</text>
</comment>
<evidence type="ECO:0000256" key="7">
    <source>
        <dbReference type="PIRSR" id="PIRSR600542-1"/>
    </source>
</evidence>
<dbReference type="InterPro" id="IPR000542">
    <property type="entry name" value="Carn_acyl_trans"/>
</dbReference>
<evidence type="ECO:0000256" key="5">
    <source>
        <dbReference type="ARBA" id="ARBA00039091"/>
    </source>
</evidence>
<dbReference type="GO" id="GO:0004102">
    <property type="term" value="F:choline O-acetyltransferase activity"/>
    <property type="evidence" value="ECO:0007669"/>
    <property type="project" value="UniProtKB-EC"/>
</dbReference>
<feature type="active site" description="Proton acceptor" evidence="7">
    <location>
        <position position="299"/>
    </location>
</feature>
<dbReference type="SUPFAM" id="SSF52777">
    <property type="entry name" value="CoA-dependent acyltransferases"/>
    <property type="match status" value="2"/>
</dbReference>
<dbReference type="PROSITE" id="PS00440">
    <property type="entry name" value="ACYLTRANSF_C_2"/>
    <property type="match status" value="1"/>
</dbReference>
<dbReference type="GO" id="GO:0045202">
    <property type="term" value="C:synapse"/>
    <property type="evidence" value="ECO:0007669"/>
    <property type="project" value="GOC"/>
</dbReference>
<organism evidence="10 11">
    <name type="scientific">Heterorhabditis bacteriophora</name>
    <name type="common">Entomopathogenic nematode worm</name>
    <dbReference type="NCBI Taxonomy" id="37862"/>
    <lineage>
        <taxon>Eukaryota</taxon>
        <taxon>Metazoa</taxon>
        <taxon>Ecdysozoa</taxon>
        <taxon>Nematoda</taxon>
        <taxon>Chromadorea</taxon>
        <taxon>Rhabditida</taxon>
        <taxon>Rhabditina</taxon>
        <taxon>Rhabditomorpha</taxon>
        <taxon>Strongyloidea</taxon>
        <taxon>Heterorhabditidae</taxon>
        <taxon>Heterorhabditis</taxon>
    </lineage>
</organism>
<dbReference type="Pfam" id="PF00755">
    <property type="entry name" value="Carn_acyltransf"/>
    <property type="match status" value="2"/>
</dbReference>
<dbReference type="EC" id="2.3.1.6" evidence="5"/>